<dbReference type="Proteomes" id="UP000041314">
    <property type="component" value="Unassembled WGS sequence"/>
</dbReference>
<organism evidence="1 2">
    <name type="scientific">Salmonella enterica subsp. enterica serovar Bovismorbificans</name>
    <dbReference type="NCBI Taxonomy" id="58097"/>
    <lineage>
        <taxon>Bacteria</taxon>
        <taxon>Pseudomonadati</taxon>
        <taxon>Pseudomonadota</taxon>
        <taxon>Gammaproteobacteria</taxon>
        <taxon>Enterobacterales</taxon>
        <taxon>Enterobacteriaceae</taxon>
        <taxon>Salmonella</taxon>
    </lineage>
</organism>
<evidence type="ECO:0000313" key="2">
    <source>
        <dbReference type="Proteomes" id="UP000041314"/>
    </source>
</evidence>
<name>A0A655CIW8_SALET</name>
<proteinExistence type="predicted"/>
<reference evidence="1 2" key="1">
    <citation type="submission" date="2015-03" db="EMBL/GenBank/DDBJ databases">
        <authorList>
            <consortium name="Pathogen Informatics"/>
        </authorList>
    </citation>
    <scope>NUCLEOTIDE SEQUENCE [LARGE SCALE GENOMIC DNA]</scope>
    <source>
        <strain evidence="1 2">A1104</strain>
    </source>
</reference>
<dbReference type="EMBL" id="CQPA01000012">
    <property type="protein sequence ID" value="CNU15098.1"/>
    <property type="molecule type" value="Genomic_DNA"/>
</dbReference>
<evidence type="ECO:0000313" key="1">
    <source>
        <dbReference type="EMBL" id="CNU15098.1"/>
    </source>
</evidence>
<sequence>MQNLRPEPFAGVNAANIAGVVDLAWLMAQTSDFVGLFHGGVIFPQHKHRIRVLGELWTQRQDVTVGVNRRWRRAGAVNANANDICALRGA</sequence>
<gene>
    <name evidence="1" type="ORF">ERS008198_02051</name>
</gene>
<dbReference type="AlphaFoldDB" id="A0A655CIW8"/>
<accession>A0A655CIW8</accession>
<protein>
    <submittedName>
        <fullName evidence="1">Uncharacterized protein</fullName>
    </submittedName>
</protein>